<evidence type="ECO:0000313" key="4">
    <source>
        <dbReference type="EMBL" id="CAG9535434.1"/>
    </source>
</evidence>
<dbReference type="GO" id="GO:0046872">
    <property type="term" value="F:metal ion binding"/>
    <property type="evidence" value="ECO:0007669"/>
    <property type="project" value="InterPro"/>
</dbReference>
<gene>
    <name evidence="4" type="ORF">CJOHNSTONI_LOCUS5463</name>
</gene>
<comment type="caution">
    <text evidence="4">The sequence shown here is derived from an EMBL/GenBank/DDBJ whole genome shotgun (WGS) entry which is preliminary data.</text>
</comment>
<dbReference type="OrthoDB" id="415411at2759"/>
<keyword evidence="1" id="KW-0378">Hydrolase</keyword>
<dbReference type="AlphaFoldDB" id="A0A8J2Q7H3"/>
<dbReference type="SUPFAM" id="SSF54060">
    <property type="entry name" value="His-Me finger endonucleases"/>
    <property type="match status" value="1"/>
</dbReference>
<accession>A0A8J2Q7H3</accession>
<evidence type="ECO:0000256" key="1">
    <source>
        <dbReference type="ARBA" id="ARBA00022801"/>
    </source>
</evidence>
<feature type="domain" description="ENPP1-3/EXOG-like endonuclease/phosphodiesterase" evidence="3">
    <location>
        <begin position="236"/>
        <end position="437"/>
    </location>
</feature>
<dbReference type="Gene3D" id="3.40.570.10">
    <property type="entry name" value="Extracellular Endonuclease, subunit A"/>
    <property type="match status" value="1"/>
</dbReference>
<dbReference type="GO" id="GO:0016787">
    <property type="term" value="F:hydrolase activity"/>
    <property type="evidence" value="ECO:0007669"/>
    <property type="project" value="UniProtKB-KW"/>
</dbReference>
<dbReference type="GO" id="GO:0055120">
    <property type="term" value="C:striated muscle dense body"/>
    <property type="evidence" value="ECO:0007669"/>
    <property type="project" value="TreeGrafter"/>
</dbReference>
<name>A0A8J2Q7H3_9BILA</name>
<proteinExistence type="predicted"/>
<keyword evidence="2" id="KW-0325">Glycoprotein</keyword>
<dbReference type="Pfam" id="PF01663">
    <property type="entry name" value="Phosphodiest"/>
    <property type="match status" value="1"/>
</dbReference>
<dbReference type="PANTHER" id="PTHR10151:SF114">
    <property type="entry name" value="ECTONUCLEOTIDE PYROPHOSPHATASE_PHOSPHODIESTERASE C27A7.3"/>
    <property type="match status" value="1"/>
</dbReference>
<dbReference type="EMBL" id="CAKAEH010001376">
    <property type="protein sequence ID" value="CAG9535434.1"/>
    <property type="molecule type" value="Genomic_DNA"/>
</dbReference>
<dbReference type="SMART" id="SM00477">
    <property type="entry name" value="NUC"/>
    <property type="match status" value="1"/>
</dbReference>
<reference evidence="4" key="1">
    <citation type="submission" date="2021-09" db="EMBL/GenBank/DDBJ databases">
        <authorList>
            <consortium name="Pathogen Informatics"/>
        </authorList>
    </citation>
    <scope>NUCLEOTIDE SEQUENCE</scope>
</reference>
<dbReference type="GO" id="GO:0016529">
    <property type="term" value="C:sarcoplasmic reticulum"/>
    <property type="evidence" value="ECO:0007669"/>
    <property type="project" value="TreeGrafter"/>
</dbReference>
<evidence type="ECO:0000256" key="2">
    <source>
        <dbReference type="ARBA" id="ARBA00023180"/>
    </source>
</evidence>
<dbReference type="PANTHER" id="PTHR10151">
    <property type="entry name" value="ECTONUCLEOTIDE PYROPHOSPHATASE/PHOSPHODIESTERASE"/>
    <property type="match status" value="1"/>
</dbReference>
<dbReference type="GO" id="GO:0031674">
    <property type="term" value="C:I band"/>
    <property type="evidence" value="ECO:0007669"/>
    <property type="project" value="TreeGrafter"/>
</dbReference>
<organism evidence="4 5">
    <name type="scientific">Cercopithifilaria johnstoni</name>
    <dbReference type="NCBI Taxonomy" id="2874296"/>
    <lineage>
        <taxon>Eukaryota</taxon>
        <taxon>Metazoa</taxon>
        <taxon>Ecdysozoa</taxon>
        <taxon>Nematoda</taxon>
        <taxon>Chromadorea</taxon>
        <taxon>Rhabditida</taxon>
        <taxon>Spirurina</taxon>
        <taxon>Spiruromorpha</taxon>
        <taxon>Filarioidea</taxon>
        <taxon>Onchocercidae</taxon>
        <taxon>Cercopithifilaria</taxon>
    </lineage>
</organism>
<keyword evidence="5" id="KW-1185">Reference proteome</keyword>
<dbReference type="GO" id="GO:0003676">
    <property type="term" value="F:nucleic acid binding"/>
    <property type="evidence" value="ECO:0007669"/>
    <property type="project" value="InterPro"/>
</dbReference>
<dbReference type="SUPFAM" id="SSF53649">
    <property type="entry name" value="Alkaline phosphatase-like"/>
    <property type="match status" value="1"/>
</dbReference>
<sequence>IVTWLKMPASKRPLLIMSYFEQPDAIVHFKNDEEVSKELEMVESILDYLFKTLHSMKLLNCINIIVLSDHGMQKIDRRIYLDKMINNENILFADGVVGQIYFTNETNFTLQNKIKKTMEELKCRNNEYYRIYDKRQLPKRYHFSKSNRIGDIILDGQLGTIFHENYAADYHKTHDHGYDFLEEPMHAIFYAYGPNIARGLVLKPFQNIELFNLMIGLNEKPCLYGLSSLISGSNEMCYLSNCFNNSQSAVIQRSNSIFPIALIERINSNFSSLRSQQKNESVKWITTSLSIKGTYDLNVNLYSDFVSGYFATLEKIAVDYAKFYNEVVIISGPIYDFDDDEFSTDSSRITFESNLQRNTTPSHIFRVIFRCKNSNWLNSELRCENAKSLDALAFILPNVPVDYNCLNASSYLNANKARLRDIELLTGLEFLPTSSISETELYDDEFSITLRTMISEYLWLEKEFQR</sequence>
<dbReference type="InterPro" id="IPR044929">
    <property type="entry name" value="DNA/RNA_non-sp_Endonuclease_sf"/>
</dbReference>
<dbReference type="InterPro" id="IPR044925">
    <property type="entry name" value="His-Me_finger_sf"/>
</dbReference>
<dbReference type="InterPro" id="IPR002591">
    <property type="entry name" value="Phosphodiest/P_Trfase"/>
</dbReference>
<dbReference type="Gene3D" id="3.40.720.10">
    <property type="entry name" value="Alkaline Phosphatase, subunit A"/>
    <property type="match status" value="1"/>
</dbReference>
<dbReference type="InterPro" id="IPR020821">
    <property type="entry name" value="ENPP1-3/EXOG-like_nuc-like"/>
</dbReference>
<dbReference type="InterPro" id="IPR017850">
    <property type="entry name" value="Alkaline_phosphatase_core_sf"/>
</dbReference>
<dbReference type="Proteomes" id="UP000746747">
    <property type="component" value="Unassembled WGS sequence"/>
</dbReference>
<protein>
    <recommendedName>
        <fullName evidence="3">ENPP1-3/EXOG-like endonuclease/phosphodiesterase domain-containing protein</fullName>
    </recommendedName>
</protein>
<evidence type="ECO:0000259" key="3">
    <source>
        <dbReference type="SMART" id="SM00477"/>
    </source>
</evidence>
<evidence type="ECO:0000313" key="5">
    <source>
        <dbReference type="Proteomes" id="UP000746747"/>
    </source>
</evidence>
<feature type="non-terminal residue" evidence="4">
    <location>
        <position position="466"/>
    </location>
</feature>